<keyword evidence="16" id="KW-1185">Reference proteome</keyword>
<feature type="region of interest" description="Disordered" evidence="13">
    <location>
        <begin position="529"/>
        <end position="593"/>
    </location>
</feature>
<dbReference type="PRINTS" id="PR01494">
    <property type="entry name" value="KV9CHANNEL"/>
</dbReference>
<dbReference type="SUPFAM" id="SSF54695">
    <property type="entry name" value="POZ domain"/>
    <property type="match status" value="1"/>
</dbReference>
<keyword evidence="7" id="KW-0630">Potassium</keyword>
<name>A0A6P8GZM1_ACTTE</name>
<dbReference type="GO" id="GO:0001508">
    <property type="term" value="P:action potential"/>
    <property type="evidence" value="ECO:0007669"/>
    <property type="project" value="TreeGrafter"/>
</dbReference>
<evidence type="ECO:0000256" key="9">
    <source>
        <dbReference type="ARBA" id="ARBA00023065"/>
    </source>
</evidence>
<dbReference type="InterPro" id="IPR000210">
    <property type="entry name" value="BTB/POZ_dom"/>
</dbReference>
<dbReference type="GeneID" id="116286221"/>
<feature type="region of interest" description="Disordered" evidence="13">
    <location>
        <begin position="444"/>
        <end position="477"/>
    </location>
</feature>
<feature type="transmembrane region" description="Helical" evidence="14">
    <location>
        <begin position="1064"/>
        <end position="1084"/>
    </location>
</feature>
<dbReference type="PANTHER" id="PTHR11537:SF105">
    <property type="entry name" value="POTASSIUM VOLTAGE-GATED CHANNEL PROTEIN SHAL"/>
    <property type="match status" value="1"/>
</dbReference>
<dbReference type="GO" id="GO:0008076">
    <property type="term" value="C:voltage-gated potassium channel complex"/>
    <property type="evidence" value="ECO:0007669"/>
    <property type="project" value="InterPro"/>
</dbReference>
<feature type="region of interest" description="Disordered" evidence="13">
    <location>
        <begin position="790"/>
        <end position="810"/>
    </location>
</feature>
<feature type="transmembrane region" description="Helical" evidence="14">
    <location>
        <begin position="1163"/>
        <end position="1187"/>
    </location>
</feature>
<feature type="transmembrane region" description="Helical" evidence="14">
    <location>
        <begin position="969"/>
        <end position="986"/>
    </location>
</feature>
<dbReference type="Pfam" id="PF02214">
    <property type="entry name" value="BTB_2"/>
    <property type="match status" value="1"/>
</dbReference>
<feature type="compositionally biased region" description="Polar residues" evidence="13">
    <location>
        <begin position="664"/>
        <end position="681"/>
    </location>
</feature>
<dbReference type="GO" id="GO:0051260">
    <property type="term" value="P:protein homooligomerization"/>
    <property type="evidence" value="ECO:0007669"/>
    <property type="project" value="InterPro"/>
</dbReference>
<evidence type="ECO:0000256" key="8">
    <source>
        <dbReference type="ARBA" id="ARBA00022989"/>
    </source>
</evidence>
<keyword evidence="4 14" id="KW-0812">Transmembrane</keyword>
<evidence type="ECO:0000313" key="17">
    <source>
        <dbReference type="RefSeq" id="XP_031548541.1"/>
    </source>
</evidence>
<reference evidence="17" key="1">
    <citation type="submission" date="2025-08" db="UniProtKB">
        <authorList>
            <consortium name="RefSeq"/>
        </authorList>
    </citation>
    <scope>IDENTIFICATION</scope>
    <source>
        <tissue evidence="17">Tentacle</tissue>
    </source>
</reference>
<dbReference type="Gene3D" id="3.30.710.10">
    <property type="entry name" value="Potassium Channel Kv1.1, Chain A"/>
    <property type="match status" value="1"/>
</dbReference>
<comment type="subcellular location">
    <subcellularLocation>
        <location evidence="1">Membrane</location>
        <topology evidence="1">Multi-pass membrane protein</topology>
    </subcellularLocation>
</comment>
<keyword evidence="3" id="KW-0633">Potassium transport</keyword>
<evidence type="ECO:0000256" key="5">
    <source>
        <dbReference type="ARBA" id="ARBA00022826"/>
    </source>
</evidence>
<dbReference type="InterPro" id="IPR011333">
    <property type="entry name" value="SKP1/BTB/POZ_sf"/>
</dbReference>
<evidence type="ECO:0000313" key="16">
    <source>
        <dbReference type="Proteomes" id="UP000515163"/>
    </source>
</evidence>
<proteinExistence type="predicted"/>
<dbReference type="SMART" id="SM00225">
    <property type="entry name" value="BTB"/>
    <property type="match status" value="1"/>
</dbReference>
<dbReference type="PRINTS" id="PR01491">
    <property type="entry name" value="KVCHANNEL"/>
</dbReference>
<evidence type="ECO:0000256" key="3">
    <source>
        <dbReference type="ARBA" id="ARBA00022538"/>
    </source>
</evidence>
<dbReference type="FunFam" id="1.10.287.70:FF:000028">
    <property type="entry name" value="potassium voltage-gated channel subfamily D member 3"/>
    <property type="match status" value="1"/>
</dbReference>
<keyword evidence="6" id="KW-0851">Voltage-gated channel</keyword>
<evidence type="ECO:0000256" key="11">
    <source>
        <dbReference type="ARBA" id="ARBA00023303"/>
    </source>
</evidence>
<dbReference type="OrthoDB" id="2414723at2759"/>
<keyword evidence="11" id="KW-0407">Ion channel</keyword>
<dbReference type="FunFam" id="1.20.120.350:FF:000081">
    <property type="entry name" value="Predicted protein"/>
    <property type="match status" value="1"/>
</dbReference>
<feature type="domain" description="BTB" evidence="15">
    <location>
        <begin position="817"/>
        <end position="886"/>
    </location>
</feature>
<dbReference type="PANTHER" id="PTHR11537">
    <property type="entry name" value="VOLTAGE-GATED POTASSIUM CHANNEL"/>
    <property type="match status" value="1"/>
</dbReference>
<keyword evidence="9" id="KW-0406">Ion transport</keyword>
<dbReference type="Gene3D" id="1.10.287.70">
    <property type="match status" value="1"/>
</dbReference>
<feature type="compositionally biased region" description="Low complexity" evidence="13">
    <location>
        <begin position="796"/>
        <end position="805"/>
    </location>
</feature>
<feature type="compositionally biased region" description="Low complexity" evidence="13">
    <location>
        <begin position="745"/>
        <end position="764"/>
    </location>
</feature>
<evidence type="ECO:0000256" key="12">
    <source>
        <dbReference type="SAM" id="Coils"/>
    </source>
</evidence>
<dbReference type="SUPFAM" id="SSF81324">
    <property type="entry name" value="Voltage-gated potassium channels"/>
    <property type="match status" value="1"/>
</dbReference>
<dbReference type="InterPro" id="IPR028325">
    <property type="entry name" value="VG_K_chnl"/>
</dbReference>
<keyword evidence="8 14" id="KW-1133">Transmembrane helix</keyword>
<dbReference type="InterPro" id="IPR027359">
    <property type="entry name" value="Volt_channel_dom_sf"/>
</dbReference>
<sequence>MNDPLSSNHDGLRECRRKKRFIVVRPNPQRSLGCSDSTIYSLTSMSKTQKLAWEGKCRLKKNISKSEPYLKDLESSIMASNDIELRNSGSLRSKDGRIFEGARFLFSKLSTRIADDSILVPQESVSCEITDNADDFNAKIPTPVTLDCKGRIDKQDENLTEQYNGSKKETEVVKEKISSFKGLLERQQAFEEESSNGHVDVGSDVSHLLNPIIGIINGNPTNETTSENETNLYALSFIDNESRELRKPAAKITISCPSESVAGGNELQATKSENETMKNEKEKVYQSVMSVDGTSKLDGNTRWKATSFSYPCVHRGKEYNTKRKTVQGNNDETKCLISPKRTENIVKLEDEETSLSERENGNFSKLKNNGVELSAGSFEKQKNDDLLMDMLRGSLNSNYYRSPNIMDVTNKDSNNLLKTGNRLHSLSEPKLDTKCRENVSVTVSPQHDVKPVDITTDNKHDEHPGTSTSGDLSTKKRNRVKLALATSHAGIYVTGESQDDTTSSDSPMGWSFERCPSWIGKESNDSPFLSPYYQPSSNEEKDESPVISIQKRKVSPISLSCTKQKSNSSEKDSGASWSPHSKTSGFSVQDSGFEASGRHSTALLSPSFRKMTLPITSHPGISTSGEMYSSDEYFTYSCEGNMLSPTRSQESKRESRRRKVAIGSSRTGSNDFTLLSPTFKAQSYEEPDRKSRKISYPYRFSNSTEGDSGLETPHSAASRSPHLERNPISTQSSVSSRGHHERSSRFSIQSRLSSKSSMKSGGSSMRFSNPIESLKGSFLSFLSPKNFFGSRKSSEAGKSSSCGSKSSRKQLADFPDDEKILLVNVSGRKFKLHEYFTTVYPKTLLGNVSRNKYYDANKEEFFFDRDPDIFRHIWNFYYTGKLHFPKDECVSHFVDEISFFGVADEYLCTCCWEDEFEPAVEKLEKLRKEIEKKEEEKLAKTRKIPENASLREKIWLTTKDPVVSTQAKMFYFLSMLAIVVSTVASITETIPCSMTLKVCKENNQDVYFYIDSGCVAFFTIEYLLRLITAPKRLHFVRKFMSIVDLLAIVPYYCDILMRQIFGPSIAYGIGLLEILRILRIVRVFKLLKHSRRLQSLVNTFKSSTAELSLIVFIYLVLVTVFASVIYYAEMQDNPKYSSIPESMWYAVITTTTTGYGDIVPETIIGKLIGCACCLLGVLIVALPVPILQIR</sequence>
<dbReference type="RefSeq" id="XP_031548541.1">
    <property type="nucleotide sequence ID" value="XM_031692681.1"/>
</dbReference>
<feature type="compositionally biased region" description="Polar residues" evidence="13">
    <location>
        <begin position="727"/>
        <end position="736"/>
    </location>
</feature>
<evidence type="ECO:0000256" key="13">
    <source>
        <dbReference type="SAM" id="MobiDB-lite"/>
    </source>
</evidence>
<feature type="transmembrane region" description="Helical" evidence="14">
    <location>
        <begin position="1006"/>
        <end position="1023"/>
    </location>
</feature>
<feature type="compositionally biased region" description="Polar residues" evidence="13">
    <location>
        <begin position="557"/>
        <end position="567"/>
    </location>
</feature>
<dbReference type="InterPro" id="IPR003971">
    <property type="entry name" value="K_chnl_volt-dep_Kv5/Kv9"/>
</dbReference>
<keyword evidence="2" id="KW-0813">Transport</keyword>
<evidence type="ECO:0000256" key="1">
    <source>
        <dbReference type="ARBA" id="ARBA00004141"/>
    </source>
</evidence>
<dbReference type="Gene3D" id="1.20.120.350">
    <property type="entry name" value="Voltage-gated potassium channels. Chain C"/>
    <property type="match status" value="1"/>
</dbReference>
<evidence type="ECO:0000256" key="6">
    <source>
        <dbReference type="ARBA" id="ARBA00022882"/>
    </source>
</evidence>
<evidence type="ECO:0000259" key="15">
    <source>
        <dbReference type="PROSITE" id="PS50097"/>
    </source>
</evidence>
<evidence type="ECO:0000256" key="10">
    <source>
        <dbReference type="ARBA" id="ARBA00023136"/>
    </source>
</evidence>
<accession>A0A6P8GZM1</accession>
<evidence type="ECO:0000256" key="2">
    <source>
        <dbReference type="ARBA" id="ARBA00022448"/>
    </source>
</evidence>
<feature type="compositionally biased region" description="Basic and acidic residues" evidence="13">
    <location>
        <begin position="447"/>
        <end position="464"/>
    </location>
</feature>
<dbReference type="AlphaFoldDB" id="A0A6P8GZM1"/>
<evidence type="ECO:0000256" key="14">
    <source>
        <dbReference type="SAM" id="Phobius"/>
    </source>
</evidence>
<feature type="compositionally biased region" description="Polar residues" evidence="13">
    <location>
        <begin position="575"/>
        <end position="590"/>
    </location>
</feature>
<dbReference type="PROSITE" id="PS50097">
    <property type="entry name" value="BTB"/>
    <property type="match status" value="1"/>
</dbReference>
<dbReference type="Proteomes" id="UP000515163">
    <property type="component" value="Unplaced"/>
</dbReference>
<dbReference type="PRINTS" id="PR00169">
    <property type="entry name" value="KCHANNEL"/>
</dbReference>
<keyword evidence="12" id="KW-0175">Coiled coil</keyword>
<gene>
    <name evidence="17" type="primary">LOC116286221</name>
</gene>
<dbReference type="GO" id="GO:0005249">
    <property type="term" value="F:voltage-gated potassium channel activity"/>
    <property type="evidence" value="ECO:0007669"/>
    <property type="project" value="InterPro"/>
</dbReference>
<keyword evidence="5" id="KW-0631">Potassium channel</keyword>
<dbReference type="InParanoid" id="A0A6P8GZM1"/>
<dbReference type="InterPro" id="IPR003131">
    <property type="entry name" value="T1-type_BTB"/>
</dbReference>
<organism evidence="16 17">
    <name type="scientific">Actinia tenebrosa</name>
    <name type="common">Australian red waratah sea anemone</name>
    <dbReference type="NCBI Taxonomy" id="6105"/>
    <lineage>
        <taxon>Eukaryota</taxon>
        <taxon>Metazoa</taxon>
        <taxon>Cnidaria</taxon>
        <taxon>Anthozoa</taxon>
        <taxon>Hexacorallia</taxon>
        <taxon>Actiniaria</taxon>
        <taxon>Actiniidae</taxon>
        <taxon>Actinia</taxon>
    </lineage>
</organism>
<protein>
    <submittedName>
        <fullName evidence="17">Uncharacterized protein LOC116286221</fullName>
    </submittedName>
</protein>
<feature type="region of interest" description="Disordered" evidence="13">
    <location>
        <begin position="643"/>
        <end position="764"/>
    </location>
</feature>
<feature type="transmembrane region" description="Helical" evidence="14">
    <location>
        <begin position="1105"/>
        <end position="1128"/>
    </location>
</feature>
<keyword evidence="10 14" id="KW-0472">Membrane</keyword>
<dbReference type="Pfam" id="PF00520">
    <property type="entry name" value="Ion_trans"/>
    <property type="match status" value="1"/>
</dbReference>
<feature type="coiled-coil region" evidence="12">
    <location>
        <begin position="916"/>
        <end position="943"/>
    </location>
</feature>
<dbReference type="InterPro" id="IPR005821">
    <property type="entry name" value="Ion_trans_dom"/>
</dbReference>
<dbReference type="KEGG" id="aten:116286221"/>
<dbReference type="InterPro" id="IPR003968">
    <property type="entry name" value="K_chnl_volt-dep_Kv"/>
</dbReference>
<evidence type="ECO:0000256" key="7">
    <source>
        <dbReference type="ARBA" id="ARBA00022958"/>
    </source>
</evidence>
<evidence type="ECO:0000256" key="4">
    <source>
        <dbReference type="ARBA" id="ARBA00022692"/>
    </source>
</evidence>